<dbReference type="SUPFAM" id="SSF101801">
    <property type="entry name" value="Surface presentation of antigens (SPOA)"/>
    <property type="match status" value="1"/>
</dbReference>
<dbReference type="InterPro" id="IPR028976">
    <property type="entry name" value="CheC-like_sf"/>
</dbReference>
<evidence type="ECO:0000256" key="1">
    <source>
        <dbReference type="ARBA" id="ARBA00004117"/>
    </source>
</evidence>
<dbReference type="PANTHER" id="PTHR30034">
    <property type="entry name" value="FLAGELLAR MOTOR SWITCH PROTEIN FLIM"/>
    <property type="match status" value="1"/>
</dbReference>
<comment type="similarity">
    <text evidence="3">Belongs to the FliM family.</text>
</comment>
<accession>A0ABU5I0S1</accession>
<dbReference type="EMBL" id="JAXLPB010000002">
    <property type="protein sequence ID" value="MDY8108920.1"/>
    <property type="molecule type" value="Genomic_DNA"/>
</dbReference>
<evidence type="ECO:0000256" key="3">
    <source>
        <dbReference type="ARBA" id="ARBA00011049"/>
    </source>
</evidence>
<dbReference type="PANTHER" id="PTHR30034:SF6">
    <property type="entry name" value="YOP PROTEINS TRANSLOCATION PROTEIN Q"/>
    <property type="match status" value="1"/>
</dbReference>
<dbReference type="Gene3D" id="2.30.330.10">
    <property type="entry name" value="SpoA-like"/>
    <property type="match status" value="1"/>
</dbReference>
<keyword evidence="9" id="KW-0975">Bacterial flagellum</keyword>
<dbReference type="Proteomes" id="UP001294412">
    <property type="component" value="Unassembled WGS sequence"/>
</dbReference>
<comment type="subcellular location">
    <subcellularLocation>
        <location evidence="1">Bacterial flagellum basal body</location>
    </subcellularLocation>
    <subcellularLocation>
        <location evidence="2">Cell membrane</location>
        <topology evidence="2">Peripheral membrane protein</topology>
    </subcellularLocation>
</comment>
<evidence type="ECO:0000256" key="6">
    <source>
        <dbReference type="ARBA" id="ARBA00022500"/>
    </source>
</evidence>
<keyword evidence="6" id="KW-0145">Chemotaxis</keyword>
<evidence type="ECO:0000256" key="8">
    <source>
        <dbReference type="ARBA" id="ARBA00023136"/>
    </source>
</evidence>
<keyword evidence="12" id="KW-0282">Flagellum</keyword>
<evidence type="ECO:0000259" key="11">
    <source>
        <dbReference type="Pfam" id="PF01052"/>
    </source>
</evidence>
<proteinExistence type="inferred from homology"/>
<evidence type="ECO:0000256" key="10">
    <source>
        <dbReference type="ARBA" id="ARBA00025044"/>
    </source>
</evidence>
<keyword evidence="12" id="KW-0969">Cilium</keyword>
<protein>
    <recommendedName>
        <fullName evidence="4">Flagellar motor switch protein FliM</fullName>
    </recommendedName>
</protein>
<evidence type="ECO:0000313" key="13">
    <source>
        <dbReference type="Proteomes" id="UP001294412"/>
    </source>
</evidence>
<keyword evidence="13" id="KW-1185">Reference proteome</keyword>
<organism evidence="12 13">
    <name type="scientific">Fulvimarina uroteuthidis</name>
    <dbReference type="NCBI Taxonomy" id="3098149"/>
    <lineage>
        <taxon>Bacteria</taxon>
        <taxon>Pseudomonadati</taxon>
        <taxon>Pseudomonadota</taxon>
        <taxon>Alphaproteobacteria</taxon>
        <taxon>Hyphomicrobiales</taxon>
        <taxon>Aurantimonadaceae</taxon>
        <taxon>Fulvimarina</taxon>
    </lineage>
</organism>
<evidence type="ECO:0000256" key="4">
    <source>
        <dbReference type="ARBA" id="ARBA00021898"/>
    </source>
</evidence>
<dbReference type="RefSeq" id="WP_322186384.1">
    <property type="nucleotide sequence ID" value="NZ_JAXLPB010000002.1"/>
</dbReference>
<evidence type="ECO:0000256" key="5">
    <source>
        <dbReference type="ARBA" id="ARBA00022475"/>
    </source>
</evidence>
<evidence type="ECO:0000256" key="9">
    <source>
        <dbReference type="ARBA" id="ARBA00023143"/>
    </source>
</evidence>
<dbReference type="Gene3D" id="3.40.1550.10">
    <property type="entry name" value="CheC-like"/>
    <property type="match status" value="1"/>
</dbReference>
<evidence type="ECO:0000256" key="2">
    <source>
        <dbReference type="ARBA" id="ARBA00004202"/>
    </source>
</evidence>
<feature type="domain" description="Flagellar motor switch protein FliN-like C-terminal" evidence="11">
    <location>
        <begin position="248"/>
        <end position="311"/>
    </location>
</feature>
<keyword evidence="12" id="KW-0966">Cell projection</keyword>
<evidence type="ECO:0000313" key="12">
    <source>
        <dbReference type="EMBL" id="MDY8108920.1"/>
    </source>
</evidence>
<gene>
    <name evidence="12" type="ORF">U0C82_07150</name>
</gene>
<keyword evidence="7" id="KW-0283">Flagellar rotation</keyword>
<dbReference type="InterPro" id="IPR036429">
    <property type="entry name" value="SpoA-like_sf"/>
</dbReference>
<reference evidence="12 13" key="1">
    <citation type="submission" date="2023-12" db="EMBL/GenBank/DDBJ databases">
        <title>Description of Novel Strain Fulvimarina sp. 2208YS6-2-32 isolated from Uroteuthis (Photololigo) edulis.</title>
        <authorList>
            <person name="Park J.-S."/>
        </authorList>
    </citation>
    <scope>NUCLEOTIDE SEQUENCE [LARGE SCALE GENOMIC DNA]</scope>
    <source>
        <strain evidence="12 13">2208YS6-2-32</strain>
    </source>
</reference>
<sequence>MSDTIQSNDPSTISARLKTAAEIDPGKLLRLRSIVDDMAEELTLALGRLSVEKMIVAFREFEVGLGPDADDEAQADRIVLAIESRRFARSSYVSAPKSLADTCILAFFGAAPLEAQDSRELTELDRALVRETFEAVVTSFGTAFQAIDDPEIQLGPFVLPEAFEERFGGPKAPQYLALTFDLWPASARASLRPGAESEGEPLSSVTFALPMSYVTPHRRKLSEPVPMPEPSPDESWSEAMVRNFEKSGLHLEAVLARKQVPLSLVAHLRVGQTLSLDVGVNDPLTLECEGKPIFKAQVGFARGSYVTRFDSAIDPTQEFIDDILSD</sequence>
<keyword evidence="5" id="KW-1003">Cell membrane</keyword>
<comment type="caution">
    <text evidence="12">The sequence shown here is derived from an EMBL/GenBank/DDBJ whole genome shotgun (WGS) entry which is preliminary data.</text>
</comment>
<evidence type="ECO:0000256" key="7">
    <source>
        <dbReference type="ARBA" id="ARBA00022779"/>
    </source>
</evidence>
<comment type="function">
    <text evidence="10">FliM is one of three proteins (FliG, FliN, FliM) that forms the rotor-mounted switch complex (C ring), located at the base of the basal body. This complex interacts with the CheY and CheZ chemotaxis proteins, in addition to contacting components of the motor that determine the direction of flagellar rotation.</text>
</comment>
<name>A0ABU5I0S1_9HYPH</name>
<dbReference type="InterPro" id="IPR001543">
    <property type="entry name" value="FliN-like_C"/>
</dbReference>
<keyword evidence="8" id="KW-0472">Membrane</keyword>
<dbReference type="Pfam" id="PF01052">
    <property type="entry name" value="FliMN_C"/>
    <property type="match status" value="1"/>
</dbReference>